<keyword evidence="4" id="KW-1185">Reference proteome</keyword>
<reference evidence="3 4" key="1">
    <citation type="submission" date="2024-02" db="EMBL/GenBank/DDBJ databases">
        <authorList>
            <person name="Chen Y."/>
            <person name="Shah S."/>
            <person name="Dougan E. K."/>
            <person name="Thang M."/>
            <person name="Chan C."/>
        </authorList>
    </citation>
    <scope>NUCLEOTIDE SEQUENCE [LARGE SCALE GENOMIC DNA]</scope>
</reference>
<evidence type="ECO:0000313" key="3">
    <source>
        <dbReference type="EMBL" id="CAK9065408.1"/>
    </source>
</evidence>
<organism evidence="3 4">
    <name type="scientific">Durusdinium trenchii</name>
    <dbReference type="NCBI Taxonomy" id="1381693"/>
    <lineage>
        <taxon>Eukaryota</taxon>
        <taxon>Sar</taxon>
        <taxon>Alveolata</taxon>
        <taxon>Dinophyceae</taxon>
        <taxon>Suessiales</taxon>
        <taxon>Symbiodiniaceae</taxon>
        <taxon>Durusdinium</taxon>
    </lineage>
</organism>
<accession>A0ABP0NPK7</accession>
<feature type="coiled-coil region" evidence="1">
    <location>
        <begin position="450"/>
        <end position="484"/>
    </location>
</feature>
<comment type="caution">
    <text evidence="3">The sequence shown here is derived from an EMBL/GenBank/DDBJ whole genome shotgun (WGS) entry which is preliminary data.</text>
</comment>
<sequence length="557" mass="62461">MWQGPGSRPQPQFLAVAPQASEGRRSAPPGSLLPGFQQVFQARPGDGQEAGRTDGDASISPRRDASPRQPFLMPNMDPLVRQQGLLFQQSELLREQFMKFAEALQRLHSSVEELREDLLNEHHQRVHGEEHVASTLSSLRVEVHEQMEEKMGLLREEVNLRSKSSEVELQRLGSCVEGVSQQLGAQIITVAEDQRSLTENLAAFQVSVGNTAVSKTALEELRNQVEKELQVVLNTTDGALREREASLIAAMKEEIATVRSEALIEAEQWRERFSTVEAASERLCAEMAAEHQQTRISAVGLATELSELRDALSKESQSYQESTTSVQRWVTETMSLKQSLQEEEIAQAALSNAVAENKLELEKQVAIAKTLAEATAEYKNGKEELWQAMSSIQDTNEQNVKDIESLRLRTQHMELQRFGQVTRQLEELTVQQGDTTGKLERVEQAQSNTHRALSSKLDGHSQELQQAQAMLNQLSEQNTQHEYIESRDRQYRLCVTMDGDIGIFRRSGWGKHGGDFAGVPRWHAGAVGDKALCSVNRETQAYEKDHFLAMANRELQT</sequence>
<gene>
    <name evidence="3" type="ORF">CCMP2556_LOCUS32161</name>
</gene>
<feature type="region of interest" description="Disordered" evidence="2">
    <location>
        <begin position="1"/>
        <end position="75"/>
    </location>
</feature>
<name>A0ABP0NPK7_9DINO</name>
<dbReference type="Proteomes" id="UP001642484">
    <property type="component" value="Unassembled WGS sequence"/>
</dbReference>
<feature type="compositionally biased region" description="Basic and acidic residues" evidence="2">
    <location>
        <begin position="49"/>
        <end position="66"/>
    </location>
</feature>
<proteinExistence type="predicted"/>
<protein>
    <submittedName>
        <fullName evidence="3">Uncharacterized protein</fullName>
    </submittedName>
</protein>
<evidence type="ECO:0000313" key="4">
    <source>
        <dbReference type="Proteomes" id="UP001642484"/>
    </source>
</evidence>
<dbReference type="EMBL" id="CAXAMN010022006">
    <property type="protein sequence ID" value="CAK9065408.1"/>
    <property type="molecule type" value="Genomic_DNA"/>
</dbReference>
<evidence type="ECO:0000256" key="1">
    <source>
        <dbReference type="SAM" id="Coils"/>
    </source>
</evidence>
<evidence type="ECO:0000256" key="2">
    <source>
        <dbReference type="SAM" id="MobiDB-lite"/>
    </source>
</evidence>
<keyword evidence="1" id="KW-0175">Coiled coil</keyword>